<dbReference type="Proteomes" id="UP000186795">
    <property type="component" value="Unassembled WGS sequence"/>
</dbReference>
<organism evidence="1 2">
    <name type="scientific">Kroppenstedtia eburnea</name>
    <dbReference type="NCBI Taxonomy" id="714067"/>
    <lineage>
        <taxon>Bacteria</taxon>
        <taxon>Bacillati</taxon>
        <taxon>Bacillota</taxon>
        <taxon>Bacilli</taxon>
        <taxon>Bacillales</taxon>
        <taxon>Thermoactinomycetaceae</taxon>
        <taxon>Kroppenstedtia</taxon>
    </lineage>
</organism>
<dbReference type="OrthoDB" id="2590808at2"/>
<proteinExistence type="predicted"/>
<dbReference type="AlphaFoldDB" id="A0A1N7NBW6"/>
<evidence type="ECO:0000313" key="1">
    <source>
        <dbReference type="EMBL" id="SIS95721.1"/>
    </source>
</evidence>
<keyword evidence="2" id="KW-1185">Reference proteome</keyword>
<reference evidence="2" key="1">
    <citation type="submission" date="2017-01" db="EMBL/GenBank/DDBJ databases">
        <authorList>
            <person name="Varghese N."/>
            <person name="Submissions S."/>
        </authorList>
    </citation>
    <scope>NUCLEOTIDE SEQUENCE [LARGE SCALE GENOMIC DNA]</scope>
    <source>
        <strain evidence="2">DSM 45196</strain>
    </source>
</reference>
<name>A0A1N7NBW6_9BACL</name>
<protein>
    <submittedName>
        <fullName evidence="1">Uncharacterized protein</fullName>
    </submittedName>
</protein>
<dbReference type="EMBL" id="FTOD01000008">
    <property type="protein sequence ID" value="SIS95721.1"/>
    <property type="molecule type" value="Genomic_DNA"/>
</dbReference>
<gene>
    <name evidence="1" type="ORF">SAMN05421790_108109</name>
</gene>
<evidence type="ECO:0000313" key="2">
    <source>
        <dbReference type="Proteomes" id="UP000186795"/>
    </source>
</evidence>
<dbReference type="RefSeq" id="WP_076525530.1">
    <property type="nucleotide sequence ID" value="NZ_CP048103.1"/>
</dbReference>
<sequence>MTAEERIRSALRFSGVPIKAGFRFRLLAEGAWHRAYRVTLFTGESLEHCEKPSQREGWVSHGVILDRKNNENGM</sequence>
<accession>A0A1N7NBW6</accession>